<evidence type="ECO:0000256" key="1">
    <source>
        <dbReference type="ARBA" id="ARBA00004401"/>
    </source>
</evidence>
<evidence type="ECO:0000313" key="5">
    <source>
        <dbReference type="Ensembl" id="ENSCSRP00000028723.1"/>
    </source>
</evidence>
<evidence type="ECO:0000259" key="4">
    <source>
        <dbReference type="Pfam" id="PF00930"/>
    </source>
</evidence>
<sequence>PEDPPIKITSNGKENVIFNGIPDWVYEEEMLAVKYALWWSPNGKFIAYVEFNDTDIPVIEYSYYGEDQYPRKITIPYPKAGAKNPTVRVFIVDTTNPEGLGPKEVPVPAVIASSDHYFTWLTWVTDNRIGVQWLKRIQNFSILAVCDFQENSNSWYCPENRQYIEESQTGWAGGFFVSTPYFTSDTTSYYKIFSDKAGYKHIHYINGSVENAMPITNGQWEAIYIFKVMDDAIFYSSNEFEGYPGRRNIYNIGSNPLRKQCITCDLRKERCQYYTARFSENAKYYALVCYGMYTLWYKMLLPPHFDRSKKYPLLIQVYGGPCSQAVKDTFGISWITYLASREEIIVALVDGRGTAFQGDKMLHAVYRKLGVYEIEDQISAVKKFIEMGFVDEKRIAIWGWSYGGYATSLALGSGSGVFKCGMAVAPVSSWEYYASIYTERFMGLPTESDNLEHYKNSTVMARAENFRNVEYLLIHGTADDNVHFQNSAQISKALVNAEVDFQAMWYTDQDHGIPGLSSKHLYTHMTHFLKQCFSLSE</sequence>
<dbReference type="GO" id="GO:0006508">
    <property type="term" value="P:proteolysis"/>
    <property type="evidence" value="ECO:0007669"/>
    <property type="project" value="InterPro"/>
</dbReference>
<dbReference type="GO" id="GO:0008236">
    <property type="term" value="F:serine-type peptidase activity"/>
    <property type="evidence" value="ECO:0007669"/>
    <property type="project" value="InterPro"/>
</dbReference>
<reference evidence="5" key="2">
    <citation type="submission" date="2025-09" db="UniProtKB">
        <authorList>
            <consortium name="Ensembl"/>
        </authorList>
    </citation>
    <scope>IDENTIFICATION</scope>
</reference>
<dbReference type="InterPro" id="IPR050278">
    <property type="entry name" value="Serine_Prot_S9B/DPPIV"/>
</dbReference>
<dbReference type="Gene3D" id="2.140.10.30">
    <property type="entry name" value="Dipeptidylpeptidase IV, N-terminal domain"/>
    <property type="match status" value="1"/>
</dbReference>
<accession>A0A8C3TL63</accession>
<dbReference type="PANTHER" id="PTHR11731">
    <property type="entry name" value="PROTEASE FAMILY S9B,C DIPEPTIDYL-PEPTIDASE IV-RELATED"/>
    <property type="match status" value="1"/>
</dbReference>
<feature type="domain" description="Dipeptidylpeptidase IV N-terminal" evidence="4">
    <location>
        <begin position="3"/>
        <end position="292"/>
    </location>
</feature>
<dbReference type="Gene3D" id="3.40.50.1820">
    <property type="entry name" value="alpha/beta hydrolase"/>
    <property type="match status" value="1"/>
</dbReference>
<organism evidence="5 6">
    <name type="scientific">Chelydra serpentina</name>
    <name type="common">Snapping turtle</name>
    <name type="synonym">Testudo serpentina</name>
    <dbReference type="NCBI Taxonomy" id="8475"/>
    <lineage>
        <taxon>Eukaryota</taxon>
        <taxon>Metazoa</taxon>
        <taxon>Chordata</taxon>
        <taxon>Craniata</taxon>
        <taxon>Vertebrata</taxon>
        <taxon>Euteleostomi</taxon>
        <taxon>Archelosauria</taxon>
        <taxon>Testudinata</taxon>
        <taxon>Testudines</taxon>
        <taxon>Cryptodira</taxon>
        <taxon>Durocryptodira</taxon>
        <taxon>Americhelydia</taxon>
        <taxon>Chelydroidea</taxon>
        <taxon>Chelydridae</taxon>
        <taxon>Chelydra</taxon>
    </lineage>
</organism>
<dbReference type="InterPro" id="IPR001375">
    <property type="entry name" value="Peptidase_S9_cat"/>
</dbReference>
<dbReference type="Pfam" id="PF00326">
    <property type="entry name" value="Peptidase_S9"/>
    <property type="match status" value="1"/>
</dbReference>
<dbReference type="InterPro" id="IPR002469">
    <property type="entry name" value="Peptidase_S9B_N"/>
</dbReference>
<keyword evidence="6" id="KW-1185">Reference proteome</keyword>
<protein>
    <submittedName>
        <fullName evidence="5">Fibroblast activation protein alpha</fullName>
    </submittedName>
</protein>
<keyword evidence="2" id="KW-0325">Glycoprotein</keyword>
<dbReference type="Proteomes" id="UP000694403">
    <property type="component" value="Unplaced"/>
</dbReference>
<proteinExistence type="predicted"/>
<dbReference type="InterPro" id="IPR029058">
    <property type="entry name" value="AB_hydrolase_fold"/>
</dbReference>
<name>A0A8C3TL63_CHESE</name>
<comment type="subcellular location">
    <subcellularLocation>
        <location evidence="1">Cell membrane</location>
        <topology evidence="1">Single-pass type II membrane protein</topology>
    </subcellularLocation>
</comment>
<feature type="domain" description="Peptidase S9 prolyl oligopeptidase catalytic" evidence="3">
    <location>
        <begin position="332"/>
        <end position="534"/>
    </location>
</feature>
<evidence type="ECO:0000256" key="2">
    <source>
        <dbReference type="ARBA" id="ARBA00023180"/>
    </source>
</evidence>
<dbReference type="Ensembl" id="ENSCSRT00000029887.1">
    <property type="protein sequence ID" value="ENSCSRP00000028723.1"/>
    <property type="gene ID" value="ENSCSRG00000021121.1"/>
</dbReference>
<dbReference type="AlphaFoldDB" id="A0A8C3TL63"/>
<dbReference type="FunFam" id="3.40.50.1820:FF:000003">
    <property type="entry name" value="Dipeptidyl peptidase 4"/>
    <property type="match status" value="1"/>
</dbReference>
<dbReference type="GO" id="GO:0005886">
    <property type="term" value="C:plasma membrane"/>
    <property type="evidence" value="ECO:0007669"/>
    <property type="project" value="UniProtKB-SubCell"/>
</dbReference>
<dbReference type="Pfam" id="PF00930">
    <property type="entry name" value="DPPIV_N"/>
    <property type="match status" value="1"/>
</dbReference>
<dbReference type="GO" id="GO:0008239">
    <property type="term" value="F:dipeptidyl-peptidase activity"/>
    <property type="evidence" value="ECO:0007669"/>
    <property type="project" value="TreeGrafter"/>
</dbReference>
<dbReference type="SUPFAM" id="SSF82171">
    <property type="entry name" value="DPP6 N-terminal domain-like"/>
    <property type="match status" value="1"/>
</dbReference>
<dbReference type="PANTHER" id="PTHR11731:SF136">
    <property type="entry name" value="PROLYL ENDOPEPTIDASE FAP"/>
    <property type="match status" value="1"/>
</dbReference>
<reference evidence="5" key="1">
    <citation type="submission" date="2025-08" db="UniProtKB">
        <authorList>
            <consortium name="Ensembl"/>
        </authorList>
    </citation>
    <scope>IDENTIFICATION</scope>
</reference>
<dbReference type="SUPFAM" id="SSF53474">
    <property type="entry name" value="alpha/beta-Hydrolases"/>
    <property type="match status" value="1"/>
</dbReference>
<evidence type="ECO:0000259" key="3">
    <source>
        <dbReference type="Pfam" id="PF00326"/>
    </source>
</evidence>
<evidence type="ECO:0000313" key="6">
    <source>
        <dbReference type="Proteomes" id="UP000694403"/>
    </source>
</evidence>